<feature type="transmembrane region" description="Helical" evidence="5">
    <location>
        <begin position="87"/>
        <end position="109"/>
    </location>
</feature>
<evidence type="ECO:0000256" key="1">
    <source>
        <dbReference type="ARBA" id="ARBA00004141"/>
    </source>
</evidence>
<dbReference type="OrthoDB" id="9804700at2"/>
<dbReference type="RefSeq" id="WP_025901335.1">
    <property type="nucleotide sequence ID" value="NZ_ATMJ01000037.1"/>
</dbReference>
<feature type="transmembrane region" description="Helical" evidence="5">
    <location>
        <begin position="354"/>
        <end position="375"/>
    </location>
</feature>
<sequence>MDKNNHSRKQLSLLQVVIIGIAYMTPMTVFDTFGIVSGVTVGRVPLAYLIALVAVLFTAQSYGRLVKIYPSAGSAYSYTRHIFGRHSGFMVGWSSLLDYLLLPMINSLLAGIYLRSLFPEVPGWISILIFTALVTYLNCCRIKLLANANVLFVGLPVLLMMAFIYMVVHDLTTTAGIHRVMTTAPLFNGQHSVMPLISGAAILCFSYLGFDAVTTLSGETQRPHTLIPKAIFYTALSGGIIFFIAAWFIQLYYPDNSAFKNPTEAMPEIVLYVGGRIFQTLFLVAILFNTFASALASHASAARLLHIMSKDNRFTAPLFGYLDPVTNTPLYCVLFTGLLSLSAIFFNLDTAVSLISFGALVAFSAVNICVIARFAVKEQGLNSMRNILRNLISPAAGLASVAFMWVNLDHDAFVLGSVWAVIGLGWVVYSCMSKSATTVSE</sequence>
<dbReference type="EMBL" id="JMPR01000033">
    <property type="protein sequence ID" value="KFD19116.1"/>
    <property type="molecule type" value="Genomic_DNA"/>
</dbReference>
<evidence type="ECO:0000256" key="4">
    <source>
        <dbReference type="ARBA" id="ARBA00023136"/>
    </source>
</evidence>
<dbReference type="Gene3D" id="1.20.1740.10">
    <property type="entry name" value="Amino acid/polyamine transporter I"/>
    <property type="match status" value="1"/>
</dbReference>
<feature type="transmembrane region" description="Helical" evidence="5">
    <location>
        <begin position="12"/>
        <end position="34"/>
    </location>
</feature>
<dbReference type="GO" id="GO:0016020">
    <property type="term" value="C:membrane"/>
    <property type="evidence" value="ECO:0007669"/>
    <property type="project" value="UniProtKB-SubCell"/>
</dbReference>
<comment type="caution">
    <text evidence="7">The sequence shown here is derived from an EMBL/GenBank/DDBJ whole genome shotgun (WGS) entry which is preliminary data.</text>
</comment>
<organism evidence="7 8">
    <name type="scientific">Tatumella ptyseos ATCC 33301</name>
    <dbReference type="NCBI Taxonomy" id="1005995"/>
    <lineage>
        <taxon>Bacteria</taxon>
        <taxon>Pseudomonadati</taxon>
        <taxon>Pseudomonadota</taxon>
        <taxon>Gammaproteobacteria</taxon>
        <taxon>Enterobacterales</taxon>
        <taxon>Erwiniaceae</taxon>
        <taxon>Tatumella</taxon>
    </lineage>
</organism>
<feature type="transmembrane region" description="Helical" evidence="5">
    <location>
        <begin position="46"/>
        <end position="66"/>
    </location>
</feature>
<evidence type="ECO:0000256" key="5">
    <source>
        <dbReference type="SAM" id="Phobius"/>
    </source>
</evidence>
<dbReference type="AlphaFoldDB" id="A0A085JF70"/>
<feature type="domain" description="Amino acid permease/ SLC12A" evidence="6">
    <location>
        <begin position="16"/>
        <end position="368"/>
    </location>
</feature>
<dbReference type="Proteomes" id="UP000028602">
    <property type="component" value="Unassembled WGS sequence"/>
</dbReference>
<name>A0A085JF70_9GAMM</name>
<dbReference type="InterPro" id="IPR004841">
    <property type="entry name" value="AA-permease/SLC12A_dom"/>
</dbReference>
<evidence type="ECO:0000313" key="7">
    <source>
        <dbReference type="EMBL" id="KFD19116.1"/>
    </source>
</evidence>
<feature type="transmembrane region" description="Helical" evidence="5">
    <location>
        <begin position="150"/>
        <end position="168"/>
    </location>
</feature>
<keyword evidence="4 5" id="KW-0472">Membrane</keyword>
<evidence type="ECO:0000313" key="8">
    <source>
        <dbReference type="Proteomes" id="UP000028602"/>
    </source>
</evidence>
<feature type="transmembrane region" description="Helical" evidence="5">
    <location>
        <begin position="188"/>
        <end position="210"/>
    </location>
</feature>
<dbReference type="Pfam" id="PF00324">
    <property type="entry name" value="AA_permease"/>
    <property type="match status" value="1"/>
</dbReference>
<evidence type="ECO:0000256" key="3">
    <source>
        <dbReference type="ARBA" id="ARBA00022989"/>
    </source>
</evidence>
<dbReference type="PIRSF" id="PIRSF006060">
    <property type="entry name" value="AA_transporter"/>
    <property type="match status" value="1"/>
</dbReference>
<dbReference type="GO" id="GO:0055085">
    <property type="term" value="P:transmembrane transport"/>
    <property type="evidence" value="ECO:0007669"/>
    <property type="project" value="InterPro"/>
</dbReference>
<gene>
    <name evidence="7" type="ORF">GTPT_1901</name>
</gene>
<keyword evidence="3 5" id="KW-1133">Transmembrane helix</keyword>
<keyword evidence="2 5" id="KW-0812">Transmembrane</keyword>
<keyword evidence="8" id="KW-1185">Reference proteome</keyword>
<feature type="transmembrane region" description="Helical" evidence="5">
    <location>
        <begin position="269"/>
        <end position="296"/>
    </location>
</feature>
<proteinExistence type="predicted"/>
<accession>A0A085JF70</accession>
<dbReference type="InterPro" id="IPR050367">
    <property type="entry name" value="APC_superfamily"/>
</dbReference>
<dbReference type="eggNOG" id="COG0531">
    <property type="taxonomic scope" value="Bacteria"/>
</dbReference>
<dbReference type="PANTHER" id="PTHR42770">
    <property type="entry name" value="AMINO ACID TRANSPORTER-RELATED"/>
    <property type="match status" value="1"/>
</dbReference>
<feature type="transmembrane region" description="Helical" evidence="5">
    <location>
        <begin position="412"/>
        <end position="432"/>
    </location>
</feature>
<protein>
    <submittedName>
        <fullName evidence="7">Putrescine importer</fullName>
    </submittedName>
</protein>
<feature type="transmembrane region" description="Helical" evidence="5">
    <location>
        <begin position="230"/>
        <end position="249"/>
    </location>
</feature>
<dbReference type="PANTHER" id="PTHR42770:SF8">
    <property type="entry name" value="PUTRESCINE IMPORTER PUUP"/>
    <property type="match status" value="1"/>
</dbReference>
<evidence type="ECO:0000259" key="6">
    <source>
        <dbReference type="Pfam" id="PF00324"/>
    </source>
</evidence>
<reference evidence="7 8" key="1">
    <citation type="submission" date="2014-05" db="EMBL/GenBank/DDBJ databases">
        <title>ATOL: Assembling a taxonomically balanced genome-scale reconstruction of the evolutionary history of the Enterobacteriaceae.</title>
        <authorList>
            <person name="Plunkett G.III."/>
            <person name="Neeno-Eckwall E.C."/>
            <person name="Glasner J.D."/>
            <person name="Perna N.T."/>
        </authorList>
    </citation>
    <scope>NUCLEOTIDE SEQUENCE [LARGE SCALE GENOMIC DNA]</scope>
    <source>
        <strain evidence="7 8">ATCC 33301</strain>
    </source>
</reference>
<comment type="subcellular location">
    <subcellularLocation>
        <location evidence="1">Membrane</location>
        <topology evidence="1">Multi-pass membrane protein</topology>
    </subcellularLocation>
</comment>
<evidence type="ECO:0000256" key="2">
    <source>
        <dbReference type="ARBA" id="ARBA00022692"/>
    </source>
</evidence>
<feature type="transmembrane region" description="Helical" evidence="5">
    <location>
        <begin position="387"/>
        <end position="406"/>
    </location>
</feature>
<feature type="transmembrane region" description="Helical" evidence="5">
    <location>
        <begin position="121"/>
        <end position="138"/>
    </location>
</feature>